<reference evidence="2 3" key="1">
    <citation type="submission" date="2023-10" db="EMBL/GenBank/DDBJ databases">
        <title>Development of a sustainable strategy for remediation of hydrocarbon-contaminated territories based on the waste exchange concept.</title>
        <authorList>
            <person name="Krivoruchko A."/>
        </authorList>
    </citation>
    <scope>NUCLEOTIDE SEQUENCE [LARGE SCALE GENOMIC DNA]</scope>
    <source>
        <strain evidence="2 3">IEGM 1323</strain>
    </source>
</reference>
<keyword evidence="1" id="KW-0732">Signal</keyword>
<evidence type="ECO:0000256" key="1">
    <source>
        <dbReference type="SAM" id="SignalP"/>
    </source>
</evidence>
<gene>
    <name evidence="2" type="ORF">R3P96_16740</name>
</gene>
<dbReference type="PROSITE" id="PS51257">
    <property type="entry name" value="PROKAR_LIPOPROTEIN"/>
    <property type="match status" value="1"/>
</dbReference>
<sequence length="149" mass="14857">MTYPKSRFTALVAGAAAAVAIVTGCSSSDEAASTGENTDVCTTFAADHNAFVALVAAGPGTAENIDKWTSDKQAAVDKLSALPGTASGDVASSLTTFVGALPADTLELSTTDSESGKAFVDNAAAVASACEADATTITLDELPRSTFTN</sequence>
<evidence type="ECO:0000313" key="3">
    <source>
        <dbReference type="Proteomes" id="UP001185755"/>
    </source>
</evidence>
<evidence type="ECO:0000313" key="2">
    <source>
        <dbReference type="EMBL" id="MDV6262985.1"/>
    </source>
</evidence>
<keyword evidence="3" id="KW-1185">Reference proteome</keyword>
<dbReference type="Proteomes" id="UP001185755">
    <property type="component" value="Unassembled WGS sequence"/>
</dbReference>
<evidence type="ECO:0008006" key="4">
    <source>
        <dbReference type="Google" id="ProtNLM"/>
    </source>
</evidence>
<dbReference type="RefSeq" id="WP_317565257.1">
    <property type="nucleotide sequence ID" value="NZ_JAWLJX010000005.1"/>
</dbReference>
<accession>A0ABU4BFK1</accession>
<name>A0ABU4BFK1_9NOCA</name>
<proteinExistence type="predicted"/>
<dbReference type="EMBL" id="JAWLJX010000005">
    <property type="protein sequence ID" value="MDV6262985.1"/>
    <property type="molecule type" value="Genomic_DNA"/>
</dbReference>
<comment type="caution">
    <text evidence="2">The sequence shown here is derived from an EMBL/GenBank/DDBJ whole genome shotgun (WGS) entry which is preliminary data.</text>
</comment>
<protein>
    <recommendedName>
        <fullName evidence="4">Lipoprotein</fullName>
    </recommendedName>
</protein>
<organism evidence="2 3">
    <name type="scientific">Rhodococcoides yunnanense</name>
    <dbReference type="NCBI Taxonomy" id="278209"/>
    <lineage>
        <taxon>Bacteria</taxon>
        <taxon>Bacillati</taxon>
        <taxon>Actinomycetota</taxon>
        <taxon>Actinomycetes</taxon>
        <taxon>Mycobacteriales</taxon>
        <taxon>Nocardiaceae</taxon>
        <taxon>Rhodococcoides</taxon>
    </lineage>
</organism>
<feature type="chain" id="PRO_5045647030" description="Lipoprotein" evidence="1">
    <location>
        <begin position="32"/>
        <end position="149"/>
    </location>
</feature>
<feature type="signal peptide" evidence="1">
    <location>
        <begin position="1"/>
        <end position="31"/>
    </location>
</feature>